<evidence type="ECO:0000313" key="1">
    <source>
        <dbReference type="EMBL" id="KAK3701611.1"/>
    </source>
</evidence>
<dbReference type="EMBL" id="JAUTXU010000171">
    <property type="protein sequence ID" value="KAK3701611.1"/>
    <property type="molecule type" value="Genomic_DNA"/>
</dbReference>
<gene>
    <name evidence="1" type="ORF">LTR37_015362</name>
</gene>
<keyword evidence="2" id="KW-1185">Reference proteome</keyword>
<sequence length="144" mass="16655">MASTPKQPTPSPSQPPLNPSRNPLPLSASQESQVRELYHKRVRQKCADEVREFATCCTHRTFTATLFCRPQQKAMNNCMMKYATQEERDSARAEWFATMDKRRVEKEAKEVKRKEDEKFWRDWWDKGKKTPAPALPPKSEGGGV</sequence>
<name>A0ACC3MQZ0_9PEZI</name>
<evidence type="ECO:0000313" key="2">
    <source>
        <dbReference type="Proteomes" id="UP001281147"/>
    </source>
</evidence>
<proteinExistence type="predicted"/>
<reference evidence="1" key="1">
    <citation type="submission" date="2023-07" db="EMBL/GenBank/DDBJ databases">
        <title>Black Yeasts Isolated from many extreme environments.</title>
        <authorList>
            <person name="Coleine C."/>
            <person name="Stajich J.E."/>
            <person name="Selbmann L."/>
        </authorList>
    </citation>
    <scope>NUCLEOTIDE SEQUENCE</scope>
    <source>
        <strain evidence="1">CCFEE 5714</strain>
    </source>
</reference>
<dbReference type="Proteomes" id="UP001281147">
    <property type="component" value="Unassembled WGS sequence"/>
</dbReference>
<protein>
    <submittedName>
        <fullName evidence="1">Uncharacterized protein</fullName>
    </submittedName>
</protein>
<organism evidence="1 2">
    <name type="scientific">Vermiconidia calcicola</name>
    <dbReference type="NCBI Taxonomy" id="1690605"/>
    <lineage>
        <taxon>Eukaryota</taxon>
        <taxon>Fungi</taxon>
        <taxon>Dikarya</taxon>
        <taxon>Ascomycota</taxon>
        <taxon>Pezizomycotina</taxon>
        <taxon>Dothideomycetes</taxon>
        <taxon>Dothideomycetidae</taxon>
        <taxon>Mycosphaerellales</taxon>
        <taxon>Extremaceae</taxon>
        <taxon>Vermiconidia</taxon>
    </lineage>
</organism>
<comment type="caution">
    <text evidence="1">The sequence shown here is derived from an EMBL/GenBank/DDBJ whole genome shotgun (WGS) entry which is preliminary data.</text>
</comment>
<accession>A0ACC3MQZ0</accession>